<protein>
    <submittedName>
        <fullName evidence="10">GD protein</fullName>
    </submittedName>
</protein>
<evidence type="ECO:0000256" key="2">
    <source>
        <dbReference type="ARBA" id="ARBA00022692"/>
    </source>
</evidence>
<feature type="domain" description="Herpesvirus glycoprotein D/GG/GX" evidence="9">
    <location>
        <begin position="69"/>
        <end position="193"/>
    </location>
</feature>
<evidence type="ECO:0000313" key="10">
    <source>
        <dbReference type="EMBL" id="AHZ31390.1"/>
    </source>
</evidence>
<organismHost>
    <name type="scientific">Felidae</name>
    <name type="common">cat family</name>
    <dbReference type="NCBI Taxonomy" id="9681"/>
</organismHost>
<dbReference type="Gene3D" id="2.70.230.10">
    <property type="match status" value="1"/>
</dbReference>
<evidence type="ECO:0000256" key="4">
    <source>
        <dbReference type="ARBA" id="ARBA00022989"/>
    </source>
</evidence>
<evidence type="ECO:0000256" key="5">
    <source>
        <dbReference type="ARBA" id="ARBA00023136"/>
    </source>
</evidence>
<evidence type="ECO:0000259" key="9">
    <source>
        <dbReference type="Pfam" id="PF01537"/>
    </source>
</evidence>
<dbReference type="GO" id="GO:0016020">
    <property type="term" value="C:membrane"/>
    <property type="evidence" value="ECO:0007669"/>
    <property type="project" value="UniProtKB-SubCell"/>
</dbReference>
<comment type="subcellular location">
    <subcellularLocation>
        <location evidence="1">Membrane</location>
        <topology evidence="1">Single-pass membrane protein</topology>
    </subcellularLocation>
</comment>
<evidence type="ECO:0000256" key="1">
    <source>
        <dbReference type="ARBA" id="ARBA00004167"/>
    </source>
</evidence>
<feature type="region of interest" description="Disordered" evidence="7">
    <location>
        <begin position="271"/>
        <end position="299"/>
    </location>
</feature>
<name>A0A024CBA9_FHV1</name>
<dbReference type="SMR" id="A0A024CBA9"/>
<feature type="transmembrane region" description="Helical" evidence="8">
    <location>
        <begin position="329"/>
        <end position="352"/>
    </location>
</feature>
<dbReference type="SUPFAM" id="SSF48726">
    <property type="entry name" value="Immunoglobulin"/>
    <property type="match status" value="1"/>
</dbReference>
<dbReference type="InterPro" id="IPR036179">
    <property type="entry name" value="Ig-like_dom_sf"/>
</dbReference>
<evidence type="ECO:0000256" key="7">
    <source>
        <dbReference type="SAM" id="MobiDB-lite"/>
    </source>
</evidence>
<keyword evidence="6" id="KW-0325">Glycoprotein</keyword>
<proteinExistence type="predicted"/>
<keyword evidence="4 8" id="KW-1133">Transmembrane helix</keyword>
<keyword evidence="5 8" id="KW-0472">Membrane</keyword>
<sequence>MMTRLHFWWCGIFAVLKYLVCTSSLTTTPKTTTVYVKGFNISPLRYNYTQARIVPKIPQAMDPKITAEVRYVTSMDSCGMVALISEPDIDATIRTIQLSQKKTYNATISWFKVTQGCEYPMFLMDMRLCDPKREFGICALRSPSYWLEPLTKYMFLTDDELGLIMMAPAQFNQGQYRRVITIDGSMFYTDFMVQLSPTPCWFAKPDRYEEILHEWCRNVKTIGLDGARDYHYYWVPYNPQPHHKAVLLYWYRTHGREPPVRFQEAIRYDRPAIPSGSEDSKRSNDSRGESSGPNWIDIENYTPKNNVPIIISDDDVPTAPPKGMNNQSVVIPAIVLSCLIIALILGVIYYILRVKRSRSTAYQQLPIIHTTHHP</sequence>
<keyword evidence="3" id="KW-0732">Signal</keyword>
<evidence type="ECO:0000256" key="8">
    <source>
        <dbReference type="SAM" id="Phobius"/>
    </source>
</evidence>
<keyword evidence="2 8" id="KW-0812">Transmembrane</keyword>
<evidence type="ECO:0000256" key="3">
    <source>
        <dbReference type="ARBA" id="ARBA00022729"/>
    </source>
</evidence>
<organism evidence="10">
    <name type="scientific">Feline herpesvirus 1</name>
    <name type="common">FeHV-1</name>
    <name type="synonym">Feline viral rhinotracheitis virus</name>
    <dbReference type="NCBI Taxonomy" id="10334"/>
    <lineage>
        <taxon>Viruses</taxon>
        <taxon>Duplodnaviria</taxon>
        <taxon>Heunggongvirae</taxon>
        <taxon>Peploviricota</taxon>
        <taxon>Herviviricetes</taxon>
        <taxon>Herpesvirales</taxon>
        <taxon>Orthoherpesviridae</taxon>
        <taxon>Alphaherpesvirinae</taxon>
        <taxon>Varicellovirus</taxon>
        <taxon>Varicellovirus felidalpha1</taxon>
    </lineage>
</organism>
<accession>A0A024CBA9</accession>
<dbReference type="EMBL" id="KJ466150">
    <property type="protein sequence ID" value="AHZ31390.1"/>
    <property type="molecule type" value="Genomic_DNA"/>
</dbReference>
<dbReference type="InterPro" id="IPR002896">
    <property type="entry name" value="Herpes_glycop_dom"/>
</dbReference>
<evidence type="ECO:0000256" key="6">
    <source>
        <dbReference type="ARBA" id="ARBA00023180"/>
    </source>
</evidence>
<feature type="compositionally biased region" description="Basic and acidic residues" evidence="7">
    <location>
        <begin position="278"/>
        <end position="288"/>
    </location>
</feature>
<dbReference type="Pfam" id="PF01537">
    <property type="entry name" value="Herpes_glycop_D"/>
    <property type="match status" value="1"/>
</dbReference>
<reference evidence="10" key="1">
    <citation type="submission" date="2014-02" db="EMBL/GenBank/DDBJ databases">
        <title>The gD Gene of Feline Herpesvirus Type 1 from Tiger.</title>
        <authorList>
            <person name="Zhang X."/>
            <person name="Chen W."/>
        </authorList>
    </citation>
    <scope>NUCLEOTIDE SEQUENCE</scope>
    <source>
        <strain evidence="10">GZ001</strain>
    </source>
</reference>